<dbReference type="Proteomes" id="UP001237642">
    <property type="component" value="Unassembled WGS sequence"/>
</dbReference>
<feature type="compositionally biased region" description="Gly residues" evidence="1">
    <location>
        <begin position="39"/>
        <end position="51"/>
    </location>
</feature>
<reference evidence="2" key="1">
    <citation type="submission" date="2023-02" db="EMBL/GenBank/DDBJ databases">
        <title>Genome of toxic invasive species Heracleum sosnowskyi carries increased number of genes despite the absence of recent whole-genome duplications.</title>
        <authorList>
            <person name="Schelkunov M."/>
            <person name="Shtratnikova V."/>
            <person name="Makarenko M."/>
            <person name="Klepikova A."/>
            <person name="Omelchenko D."/>
            <person name="Novikova G."/>
            <person name="Obukhova E."/>
            <person name="Bogdanov V."/>
            <person name="Penin A."/>
            <person name="Logacheva M."/>
        </authorList>
    </citation>
    <scope>NUCLEOTIDE SEQUENCE</scope>
    <source>
        <strain evidence="2">Hsosn_3</strain>
        <tissue evidence="2">Leaf</tissue>
    </source>
</reference>
<proteinExistence type="predicted"/>
<keyword evidence="3" id="KW-1185">Reference proteome</keyword>
<feature type="region of interest" description="Disordered" evidence="1">
    <location>
        <begin position="1"/>
        <end position="53"/>
    </location>
</feature>
<organism evidence="2 3">
    <name type="scientific">Heracleum sosnowskyi</name>
    <dbReference type="NCBI Taxonomy" id="360622"/>
    <lineage>
        <taxon>Eukaryota</taxon>
        <taxon>Viridiplantae</taxon>
        <taxon>Streptophyta</taxon>
        <taxon>Embryophyta</taxon>
        <taxon>Tracheophyta</taxon>
        <taxon>Spermatophyta</taxon>
        <taxon>Magnoliopsida</taxon>
        <taxon>eudicotyledons</taxon>
        <taxon>Gunneridae</taxon>
        <taxon>Pentapetalae</taxon>
        <taxon>asterids</taxon>
        <taxon>campanulids</taxon>
        <taxon>Apiales</taxon>
        <taxon>Apiaceae</taxon>
        <taxon>Apioideae</taxon>
        <taxon>apioid superclade</taxon>
        <taxon>Tordylieae</taxon>
        <taxon>Tordyliinae</taxon>
        <taxon>Heracleum</taxon>
    </lineage>
</organism>
<sequence length="154" mass="16902">MRAEPRRRSHMIGSKWLRSGTSTPANNVREARDPKVGSEIGGSGANQGGNSGIVMETTIQGNIYVLSENHEMIIEGSNKAVILLPQNQETLSLDKGNNSTEDIHEIIVSDPKRRRLGPEENSPEEDISISPQEEILNQKNLYQAGAAMQTRHSS</sequence>
<gene>
    <name evidence="2" type="ORF">POM88_013781</name>
</gene>
<accession>A0AAD8MYF0</accession>
<dbReference type="EMBL" id="JAUIZM010000003">
    <property type="protein sequence ID" value="KAK1394725.1"/>
    <property type="molecule type" value="Genomic_DNA"/>
</dbReference>
<evidence type="ECO:0000313" key="2">
    <source>
        <dbReference type="EMBL" id="KAK1394725.1"/>
    </source>
</evidence>
<protein>
    <submittedName>
        <fullName evidence="2">Uncharacterized protein</fullName>
    </submittedName>
</protein>
<name>A0AAD8MYF0_9APIA</name>
<dbReference type="AlphaFoldDB" id="A0AAD8MYF0"/>
<comment type="caution">
    <text evidence="2">The sequence shown here is derived from an EMBL/GenBank/DDBJ whole genome shotgun (WGS) entry which is preliminary data.</text>
</comment>
<evidence type="ECO:0000313" key="3">
    <source>
        <dbReference type="Proteomes" id="UP001237642"/>
    </source>
</evidence>
<evidence type="ECO:0000256" key="1">
    <source>
        <dbReference type="SAM" id="MobiDB-lite"/>
    </source>
</evidence>
<feature type="region of interest" description="Disordered" evidence="1">
    <location>
        <begin position="108"/>
        <end position="134"/>
    </location>
</feature>
<reference evidence="2" key="2">
    <citation type="submission" date="2023-05" db="EMBL/GenBank/DDBJ databases">
        <authorList>
            <person name="Schelkunov M.I."/>
        </authorList>
    </citation>
    <scope>NUCLEOTIDE SEQUENCE</scope>
    <source>
        <strain evidence="2">Hsosn_3</strain>
        <tissue evidence="2">Leaf</tissue>
    </source>
</reference>